<dbReference type="InterPro" id="IPR001304">
    <property type="entry name" value="C-type_lectin-like"/>
</dbReference>
<keyword evidence="1" id="KW-0430">Lectin</keyword>
<feature type="domain" description="C-type lectin" evidence="5">
    <location>
        <begin position="52"/>
        <end position="168"/>
    </location>
</feature>
<evidence type="ECO:0000256" key="4">
    <source>
        <dbReference type="SAM" id="Phobius"/>
    </source>
</evidence>
<dbReference type="SUPFAM" id="SSF56436">
    <property type="entry name" value="C-type lectin-like"/>
    <property type="match status" value="4"/>
</dbReference>
<dbReference type="PROSITE" id="PS50041">
    <property type="entry name" value="C_TYPE_LECTIN_2"/>
    <property type="match status" value="4"/>
</dbReference>
<keyword evidence="6" id="KW-1185">Reference proteome</keyword>
<dbReference type="InterPro" id="IPR050111">
    <property type="entry name" value="C-type_lectin/snaclec_domain"/>
</dbReference>
<reference evidence="7" key="1">
    <citation type="submission" date="2025-08" db="UniProtKB">
        <authorList>
            <consortium name="RefSeq"/>
        </authorList>
    </citation>
    <scope>IDENTIFICATION</scope>
</reference>
<proteinExistence type="predicted"/>
<dbReference type="RefSeq" id="XP_008590765.1">
    <property type="nucleotide sequence ID" value="XM_008592543.1"/>
</dbReference>
<name>A0ABM0SD24_GALVR</name>
<evidence type="ECO:0000256" key="3">
    <source>
        <dbReference type="SAM" id="MobiDB-lite"/>
    </source>
</evidence>
<dbReference type="InterPro" id="IPR016187">
    <property type="entry name" value="CTDL_fold"/>
</dbReference>
<accession>A0ABM0SD24</accession>
<feature type="transmembrane region" description="Helical" evidence="4">
    <location>
        <begin position="600"/>
        <end position="622"/>
    </location>
</feature>
<feature type="domain" description="C-type lectin" evidence="5">
    <location>
        <begin position="197"/>
        <end position="325"/>
    </location>
</feature>
<dbReference type="Pfam" id="PF00059">
    <property type="entry name" value="Lectin_C"/>
    <property type="match status" value="4"/>
</dbReference>
<sequence length="667" mass="76274">MKGDPGMPWNDINCEHLNNWICQIRKGRVPLNFITFLNFSDPPVTEDGWVIYKDYQYYFSKEKETMENARAFCKRNFGDLVSIQSESEKKFLWRYVNRNDAQSAYFIGLLISLDKKFVWMDGSKVDYVSWATGEPNFANEDENCVTMYSNSGFWNDINCGYPNAFICQRHNSSINATTVAPTMTPGPAGCTEGWSFYNNKCFKIFGFVDEERKNWMDARKACREFGGNLVSIHSEREQAFLTYHMKNSTLNTWIGLNDINSEHTFLWTDGRGVHYTNWGKGYPGGRRSSLSYEDVDCVVILGGKLREAGKWMDDNCDSKQGYICQKPSDPSLPNSQATVPTNGFITYGKSSYSLIKLKVPWYDAEKYCKAHDSLIASILDSYDQAFVWMQMQSSSEPVWIALNSNLTSNEYMWTDKWRMRYTNWATDEPKLKSACVYVDLDGYWKTAYCNESFHFLCKRSDETPSTEPPQMPGRCPESEHTAWIPFHAHCYYIESSYTRTWGQASLECLRMGSTLGMWLWINDNAVSFVNWNTGDPSGERNDCVALYASSGYWHNIHCSGYKGYICKRPKIIDAEPTHTSVTTKADSRKMEPSKPSSSKAGVVVVVILLILMGAGLAAYFFYKKRRVHLPQEGTFENTLYFNSQSSPGTSDTKVLMGNIEQNEQAVI</sequence>
<organism evidence="6 7">
    <name type="scientific">Galeopterus variegatus</name>
    <name type="common">Malayan flying lemur</name>
    <name type="synonym">Cynocephalus variegatus</name>
    <dbReference type="NCBI Taxonomy" id="482537"/>
    <lineage>
        <taxon>Eukaryota</taxon>
        <taxon>Metazoa</taxon>
        <taxon>Chordata</taxon>
        <taxon>Craniata</taxon>
        <taxon>Vertebrata</taxon>
        <taxon>Euteleostomi</taxon>
        <taxon>Mammalia</taxon>
        <taxon>Eutheria</taxon>
        <taxon>Euarchontoglires</taxon>
        <taxon>Dermoptera</taxon>
        <taxon>Cynocephalidae</taxon>
        <taxon>Galeopterus</taxon>
    </lineage>
</organism>
<keyword evidence="4" id="KW-0472">Membrane</keyword>
<evidence type="ECO:0000313" key="6">
    <source>
        <dbReference type="Proteomes" id="UP000694923"/>
    </source>
</evidence>
<dbReference type="Gene3D" id="3.10.100.10">
    <property type="entry name" value="Mannose-Binding Protein A, subunit A"/>
    <property type="match status" value="4"/>
</dbReference>
<evidence type="ECO:0000259" key="5">
    <source>
        <dbReference type="PROSITE" id="PS50041"/>
    </source>
</evidence>
<evidence type="ECO:0000256" key="1">
    <source>
        <dbReference type="ARBA" id="ARBA00022734"/>
    </source>
</evidence>
<dbReference type="SMART" id="SM00034">
    <property type="entry name" value="CLECT"/>
    <property type="match status" value="4"/>
</dbReference>
<dbReference type="PANTHER" id="PTHR22803">
    <property type="entry name" value="MANNOSE, PHOSPHOLIPASE, LECTIN RECEPTOR RELATED"/>
    <property type="match status" value="1"/>
</dbReference>
<dbReference type="PROSITE" id="PS00615">
    <property type="entry name" value="C_TYPE_LECTIN_1"/>
    <property type="match status" value="3"/>
</dbReference>
<feature type="region of interest" description="Disordered" evidence="3">
    <location>
        <begin position="577"/>
        <end position="596"/>
    </location>
</feature>
<keyword evidence="4" id="KW-1133">Transmembrane helix</keyword>
<dbReference type="CDD" id="cd00037">
    <property type="entry name" value="CLECT"/>
    <property type="match status" value="4"/>
</dbReference>
<dbReference type="GeneID" id="103608100"/>
<evidence type="ECO:0000256" key="2">
    <source>
        <dbReference type="ARBA" id="ARBA00023157"/>
    </source>
</evidence>
<dbReference type="Proteomes" id="UP000694923">
    <property type="component" value="Unplaced"/>
</dbReference>
<evidence type="ECO:0000313" key="7">
    <source>
        <dbReference type="RefSeq" id="XP_008590765.1"/>
    </source>
</evidence>
<feature type="domain" description="C-type lectin" evidence="5">
    <location>
        <begin position="516"/>
        <end position="567"/>
    </location>
</feature>
<feature type="domain" description="C-type lectin" evidence="5">
    <location>
        <begin position="347"/>
        <end position="458"/>
    </location>
</feature>
<keyword evidence="2" id="KW-1015">Disulfide bond</keyword>
<dbReference type="InterPro" id="IPR018378">
    <property type="entry name" value="C-type_lectin_CS"/>
</dbReference>
<keyword evidence="4" id="KW-0812">Transmembrane</keyword>
<protein>
    <submittedName>
        <fullName evidence="7">Macrophage mannose receptor 1-like</fullName>
    </submittedName>
</protein>
<dbReference type="InterPro" id="IPR016186">
    <property type="entry name" value="C-type_lectin-like/link_sf"/>
</dbReference>
<gene>
    <name evidence="7" type="primary">LOC103608100</name>
</gene>